<feature type="transmembrane region" description="Helical" evidence="10">
    <location>
        <begin position="177"/>
        <end position="198"/>
    </location>
</feature>
<feature type="region of interest" description="Disordered" evidence="9">
    <location>
        <begin position="1"/>
        <end position="42"/>
    </location>
</feature>
<feature type="transmembrane region" description="Helical" evidence="10">
    <location>
        <begin position="210"/>
        <end position="228"/>
    </location>
</feature>
<dbReference type="NCBIfam" id="TIGR00879">
    <property type="entry name" value="SP"/>
    <property type="match status" value="1"/>
</dbReference>
<comment type="subcellular location">
    <subcellularLocation>
        <location evidence="1">Membrane</location>
        <topology evidence="1">Multi-pass membrane protein</topology>
    </subcellularLocation>
</comment>
<evidence type="ECO:0000259" key="11">
    <source>
        <dbReference type="PROSITE" id="PS50850"/>
    </source>
</evidence>
<feature type="transmembrane region" description="Helical" evidence="10">
    <location>
        <begin position="298"/>
        <end position="321"/>
    </location>
</feature>
<feature type="domain" description="Major facilitator superfamily (MFS) profile" evidence="11">
    <location>
        <begin position="137"/>
        <end position="581"/>
    </location>
</feature>
<dbReference type="PANTHER" id="PTHR48020">
    <property type="entry name" value="PROTON MYO-INOSITOL COTRANSPORTER"/>
    <property type="match status" value="1"/>
</dbReference>
<dbReference type="Pfam" id="PF00083">
    <property type="entry name" value="Sugar_tr"/>
    <property type="match status" value="1"/>
</dbReference>
<evidence type="ECO:0000256" key="5">
    <source>
        <dbReference type="ARBA" id="ARBA00022989"/>
    </source>
</evidence>
<evidence type="ECO:0000256" key="6">
    <source>
        <dbReference type="ARBA" id="ARBA00023136"/>
    </source>
</evidence>
<dbReference type="GO" id="GO:0015791">
    <property type="term" value="P:polyol transmembrane transport"/>
    <property type="evidence" value="ECO:0007669"/>
    <property type="project" value="UniProtKB-ARBA"/>
</dbReference>
<feature type="transmembrane region" description="Helical" evidence="10">
    <location>
        <begin position="273"/>
        <end position="292"/>
    </location>
</feature>
<accession>A0AAV0BLT0</accession>
<feature type="transmembrane region" description="Helical" evidence="10">
    <location>
        <begin position="526"/>
        <end position="547"/>
    </location>
</feature>
<keyword evidence="6 10" id="KW-0472">Membrane</keyword>
<feature type="transmembrane region" description="Helical" evidence="10">
    <location>
        <begin position="240"/>
        <end position="261"/>
    </location>
</feature>
<evidence type="ECO:0000256" key="10">
    <source>
        <dbReference type="SAM" id="Phobius"/>
    </source>
</evidence>
<evidence type="ECO:0000256" key="3">
    <source>
        <dbReference type="ARBA" id="ARBA00022448"/>
    </source>
</evidence>
<feature type="transmembrane region" description="Helical" evidence="10">
    <location>
        <begin position="559"/>
        <end position="577"/>
    </location>
</feature>
<dbReference type="InterPro" id="IPR050814">
    <property type="entry name" value="Myo-inositol_Transporter"/>
</dbReference>
<keyword evidence="12" id="KW-0762">Sugar transport</keyword>
<dbReference type="AlphaFoldDB" id="A0AAV0BLT0"/>
<comment type="similarity">
    <text evidence="2 8">Belongs to the major facilitator superfamily. Sugar transporter (TC 2.A.1.1) family.</text>
</comment>
<evidence type="ECO:0000256" key="2">
    <source>
        <dbReference type="ARBA" id="ARBA00010992"/>
    </source>
</evidence>
<comment type="catalytic activity">
    <reaction evidence="7">
        <text>myo-inositol(out) + H(+)(out) = myo-inositol(in) + H(+)(in)</text>
        <dbReference type="Rhea" id="RHEA:60364"/>
        <dbReference type="ChEBI" id="CHEBI:15378"/>
        <dbReference type="ChEBI" id="CHEBI:17268"/>
    </reaction>
</comment>
<dbReference type="PRINTS" id="PR00171">
    <property type="entry name" value="SUGRTRNSPORT"/>
</dbReference>
<gene>
    <name evidence="12" type="ORF">PPACK8108_LOCUS21827</name>
</gene>
<keyword evidence="13" id="KW-1185">Reference proteome</keyword>
<organism evidence="12 13">
    <name type="scientific">Phakopsora pachyrhizi</name>
    <name type="common">Asian soybean rust disease fungus</name>
    <dbReference type="NCBI Taxonomy" id="170000"/>
    <lineage>
        <taxon>Eukaryota</taxon>
        <taxon>Fungi</taxon>
        <taxon>Dikarya</taxon>
        <taxon>Basidiomycota</taxon>
        <taxon>Pucciniomycotina</taxon>
        <taxon>Pucciniomycetes</taxon>
        <taxon>Pucciniales</taxon>
        <taxon>Phakopsoraceae</taxon>
        <taxon>Phakopsora</taxon>
    </lineage>
</organism>
<dbReference type="InterPro" id="IPR020846">
    <property type="entry name" value="MFS_dom"/>
</dbReference>
<proteinExistence type="inferred from homology"/>
<feature type="transmembrane region" description="Helical" evidence="10">
    <location>
        <begin position="133"/>
        <end position="151"/>
    </location>
</feature>
<feature type="compositionally biased region" description="Basic and acidic residues" evidence="9">
    <location>
        <begin position="1"/>
        <end position="19"/>
    </location>
</feature>
<dbReference type="InterPro" id="IPR036259">
    <property type="entry name" value="MFS_trans_sf"/>
</dbReference>
<comment type="caution">
    <text evidence="12">The sequence shown here is derived from an EMBL/GenBank/DDBJ whole genome shotgun (WGS) entry which is preliminary data.</text>
</comment>
<dbReference type="PROSITE" id="PS50850">
    <property type="entry name" value="MFS"/>
    <property type="match status" value="1"/>
</dbReference>
<protein>
    <submittedName>
        <fullName evidence="12">MFS sugar transporter</fullName>
    </submittedName>
</protein>
<name>A0AAV0BLT0_PHAPC</name>
<feature type="transmembrane region" description="Helical" evidence="10">
    <location>
        <begin position="490"/>
        <end position="514"/>
    </location>
</feature>
<reference evidence="12" key="1">
    <citation type="submission" date="2022-06" db="EMBL/GenBank/DDBJ databases">
        <authorList>
            <consortium name="SYNGENTA / RWTH Aachen University"/>
        </authorList>
    </citation>
    <scope>NUCLEOTIDE SEQUENCE</scope>
</reference>
<dbReference type="GO" id="GO:0022857">
    <property type="term" value="F:transmembrane transporter activity"/>
    <property type="evidence" value="ECO:0007669"/>
    <property type="project" value="InterPro"/>
</dbReference>
<evidence type="ECO:0000256" key="1">
    <source>
        <dbReference type="ARBA" id="ARBA00004141"/>
    </source>
</evidence>
<sequence length="632" mass="70899">MTSNEDEHRSLFDDAEKLPVRNQNRHNKNHDPQSTLKYSKTSPKHENYLELHKSEDASIKQENPLAGLSIEELEMEAQKFCEIHKMLDQVDNFKRGAVLAADPSNADRVSGITPTERYFIAAESEHRWRQPWAMYYIVAVSSIAAIAQGMYQSVVEGSKDIYFDQFGIGSDGTTKTALLQGIINSTPYLFCAVFACWLNGPANKLLGRRGVIFWSCLIASVASIWESFTYSWPQLVASRLLLGLGIGPTSAAAPIYIAECAPASIRGSLVMQWETWTAFGVVLGDIVSVIFAEVKPDVAWRLMLGSTVVPPMIVCCLVSFVPESPLWYISKGWISDAYASMRSLRFCDLQASRDLFYTAKLLEIEKKKEQGKNSINLITDLWKVPRVRRAVQASSLVMLMQQFCGINVMAHYSSIIFLEAGYSETANKFLSMSFDIASWLFGIAAFYTIDTFGRRNLLLVAFPAMSVFLLLTGMAFYIPSDGVGSNTRLGVIATFIYLYMFSYGSGVGPVPFTYSAEAFPLYIRDLGMSLATAVSWLFNFVIVITFPLMLEAFKLQGTFGWYAGWCIIGWVAVFFTLPETKALTLEELDFVFSVPTAKHVSYQIKNLTHNLKRYILRQDVNPLPPLYQRGLF</sequence>
<keyword evidence="5 10" id="KW-1133">Transmembrane helix</keyword>
<dbReference type="InterPro" id="IPR003663">
    <property type="entry name" value="Sugar/inositol_transpt"/>
</dbReference>
<dbReference type="Proteomes" id="UP001153365">
    <property type="component" value="Unassembled WGS sequence"/>
</dbReference>
<feature type="transmembrane region" description="Helical" evidence="10">
    <location>
        <begin position="396"/>
        <end position="417"/>
    </location>
</feature>
<evidence type="ECO:0000256" key="4">
    <source>
        <dbReference type="ARBA" id="ARBA00022692"/>
    </source>
</evidence>
<evidence type="ECO:0000256" key="9">
    <source>
        <dbReference type="SAM" id="MobiDB-lite"/>
    </source>
</evidence>
<feature type="compositionally biased region" description="Polar residues" evidence="9">
    <location>
        <begin position="32"/>
        <end position="41"/>
    </location>
</feature>
<evidence type="ECO:0000313" key="12">
    <source>
        <dbReference type="EMBL" id="CAH7687090.1"/>
    </source>
</evidence>
<keyword evidence="3 8" id="KW-0813">Transport</keyword>
<dbReference type="EMBL" id="CALTRL010005833">
    <property type="protein sequence ID" value="CAH7687090.1"/>
    <property type="molecule type" value="Genomic_DNA"/>
</dbReference>
<feature type="transmembrane region" description="Helical" evidence="10">
    <location>
        <begin position="456"/>
        <end position="478"/>
    </location>
</feature>
<dbReference type="GO" id="GO:0015798">
    <property type="term" value="P:myo-inositol transport"/>
    <property type="evidence" value="ECO:0007669"/>
    <property type="project" value="UniProtKB-ARBA"/>
</dbReference>
<evidence type="ECO:0000256" key="8">
    <source>
        <dbReference type="RuleBase" id="RU003346"/>
    </source>
</evidence>
<feature type="transmembrane region" description="Helical" evidence="10">
    <location>
        <begin position="429"/>
        <end position="449"/>
    </location>
</feature>
<keyword evidence="4 10" id="KW-0812">Transmembrane</keyword>
<dbReference type="Gene3D" id="1.20.1250.20">
    <property type="entry name" value="MFS general substrate transporter like domains"/>
    <property type="match status" value="1"/>
</dbReference>
<dbReference type="SUPFAM" id="SSF103473">
    <property type="entry name" value="MFS general substrate transporter"/>
    <property type="match status" value="1"/>
</dbReference>
<dbReference type="InterPro" id="IPR005828">
    <property type="entry name" value="MFS_sugar_transport-like"/>
</dbReference>
<dbReference type="PANTHER" id="PTHR48020:SF26">
    <property type="entry name" value="MYO-INOSITOL TRANSPORTER, PUTATIVE (AFU_ORTHOLOGUE AFUA_4G01560)-RELATED"/>
    <property type="match status" value="1"/>
</dbReference>
<evidence type="ECO:0000313" key="13">
    <source>
        <dbReference type="Proteomes" id="UP001153365"/>
    </source>
</evidence>
<dbReference type="GO" id="GO:0016020">
    <property type="term" value="C:membrane"/>
    <property type="evidence" value="ECO:0007669"/>
    <property type="project" value="UniProtKB-SubCell"/>
</dbReference>
<evidence type="ECO:0000256" key="7">
    <source>
        <dbReference type="ARBA" id="ARBA00049119"/>
    </source>
</evidence>